<evidence type="ECO:0000313" key="1">
    <source>
        <dbReference type="EMBL" id="KAF6204035.1"/>
    </source>
</evidence>
<name>A0A8S9X8Y8_APOLU</name>
<organism evidence="1 2">
    <name type="scientific">Apolygus lucorum</name>
    <name type="common">Small green plant bug</name>
    <name type="synonym">Lygocoris lucorum</name>
    <dbReference type="NCBI Taxonomy" id="248454"/>
    <lineage>
        <taxon>Eukaryota</taxon>
        <taxon>Metazoa</taxon>
        <taxon>Ecdysozoa</taxon>
        <taxon>Arthropoda</taxon>
        <taxon>Hexapoda</taxon>
        <taxon>Insecta</taxon>
        <taxon>Pterygota</taxon>
        <taxon>Neoptera</taxon>
        <taxon>Paraneoptera</taxon>
        <taxon>Hemiptera</taxon>
        <taxon>Heteroptera</taxon>
        <taxon>Panheteroptera</taxon>
        <taxon>Cimicomorpha</taxon>
        <taxon>Miridae</taxon>
        <taxon>Mirini</taxon>
        <taxon>Apolygus</taxon>
    </lineage>
</organism>
<proteinExistence type="predicted"/>
<dbReference type="AlphaFoldDB" id="A0A8S9X8Y8"/>
<protein>
    <submittedName>
        <fullName evidence="1">Uncharacterized protein</fullName>
    </submittedName>
</protein>
<accession>A0A8S9X8Y8</accession>
<gene>
    <name evidence="1" type="ORF">GE061_002375</name>
</gene>
<sequence>MTEKIVMTPKGKTSNSTTLVIERKAEVIEPGTNDVHVAGGDHQGIVINKTISNGVGHTTTNPRPNISAEKGFAIAIRNAGFYCLVQPSRAP</sequence>
<reference evidence="1" key="1">
    <citation type="journal article" date="2021" name="Mol. Ecol. Resour.">
        <title>Apolygus lucorum genome provides insights into omnivorousness and mesophyll feeding.</title>
        <authorList>
            <person name="Liu Y."/>
            <person name="Liu H."/>
            <person name="Wang H."/>
            <person name="Huang T."/>
            <person name="Liu B."/>
            <person name="Yang B."/>
            <person name="Yin L."/>
            <person name="Li B."/>
            <person name="Zhang Y."/>
            <person name="Zhang S."/>
            <person name="Jiang F."/>
            <person name="Zhang X."/>
            <person name="Ren Y."/>
            <person name="Wang B."/>
            <person name="Wang S."/>
            <person name="Lu Y."/>
            <person name="Wu K."/>
            <person name="Fan W."/>
            <person name="Wang G."/>
        </authorList>
    </citation>
    <scope>NUCLEOTIDE SEQUENCE</scope>
    <source>
        <strain evidence="1">12Hb</strain>
    </source>
</reference>
<comment type="caution">
    <text evidence="1">The sequence shown here is derived from an EMBL/GenBank/DDBJ whole genome shotgun (WGS) entry which is preliminary data.</text>
</comment>
<dbReference type="Proteomes" id="UP000466442">
    <property type="component" value="Unassembled WGS sequence"/>
</dbReference>
<dbReference type="OrthoDB" id="1577640at2759"/>
<dbReference type="EMBL" id="WIXP02000010">
    <property type="protein sequence ID" value="KAF6204035.1"/>
    <property type="molecule type" value="Genomic_DNA"/>
</dbReference>
<evidence type="ECO:0000313" key="2">
    <source>
        <dbReference type="Proteomes" id="UP000466442"/>
    </source>
</evidence>
<keyword evidence="2" id="KW-1185">Reference proteome</keyword>